<protein>
    <recommendedName>
        <fullName evidence="4">MATE family efflux transporter</fullName>
    </recommendedName>
</protein>
<keyword evidence="2" id="KW-0472">Membrane</keyword>
<proteinExistence type="predicted"/>
<dbReference type="EMBL" id="UINC01021713">
    <property type="protein sequence ID" value="SVA89843.1"/>
    <property type="molecule type" value="Genomic_DNA"/>
</dbReference>
<gene>
    <name evidence="3" type="ORF">METZ01_LOCUS142697</name>
</gene>
<feature type="transmembrane region" description="Helical" evidence="2">
    <location>
        <begin position="94"/>
        <end position="112"/>
    </location>
</feature>
<dbReference type="NCBIfam" id="TIGR00797">
    <property type="entry name" value="matE"/>
    <property type="match status" value="1"/>
</dbReference>
<name>A0A381ZM67_9ZZZZ</name>
<organism evidence="3">
    <name type="scientific">marine metagenome</name>
    <dbReference type="NCBI Taxonomy" id="408172"/>
    <lineage>
        <taxon>unclassified sequences</taxon>
        <taxon>metagenomes</taxon>
        <taxon>ecological metagenomes</taxon>
    </lineage>
</organism>
<feature type="transmembrane region" description="Helical" evidence="2">
    <location>
        <begin position="52"/>
        <end position="74"/>
    </location>
</feature>
<feature type="transmembrane region" description="Helical" evidence="2">
    <location>
        <begin position="12"/>
        <end position="32"/>
    </location>
</feature>
<keyword evidence="2" id="KW-0812">Transmembrane</keyword>
<evidence type="ECO:0000256" key="1">
    <source>
        <dbReference type="ARBA" id="ARBA00022448"/>
    </source>
</evidence>
<feature type="transmembrane region" description="Helical" evidence="2">
    <location>
        <begin position="132"/>
        <end position="156"/>
    </location>
</feature>
<dbReference type="Pfam" id="PF01554">
    <property type="entry name" value="MatE"/>
    <property type="match status" value="2"/>
</dbReference>
<dbReference type="PANTHER" id="PTHR43298">
    <property type="entry name" value="MULTIDRUG RESISTANCE PROTEIN NORM-RELATED"/>
    <property type="match status" value="1"/>
</dbReference>
<evidence type="ECO:0000256" key="2">
    <source>
        <dbReference type="SAM" id="Phobius"/>
    </source>
</evidence>
<dbReference type="InterPro" id="IPR002528">
    <property type="entry name" value="MATE_fam"/>
</dbReference>
<dbReference type="AlphaFoldDB" id="A0A381ZM67"/>
<accession>A0A381ZM67</accession>
<evidence type="ECO:0008006" key="4">
    <source>
        <dbReference type="Google" id="ProtNLM"/>
    </source>
</evidence>
<feature type="transmembrane region" description="Helical" evidence="2">
    <location>
        <begin position="196"/>
        <end position="215"/>
    </location>
</feature>
<feature type="transmembrane region" description="Helical" evidence="2">
    <location>
        <begin position="259"/>
        <end position="279"/>
    </location>
</feature>
<dbReference type="InterPro" id="IPR050222">
    <property type="entry name" value="MATE_MdtK"/>
</dbReference>
<feature type="transmembrane region" description="Helical" evidence="2">
    <location>
        <begin position="163"/>
        <end position="184"/>
    </location>
</feature>
<feature type="non-terminal residue" evidence="3">
    <location>
        <position position="316"/>
    </location>
</feature>
<dbReference type="PANTHER" id="PTHR43298:SF2">
    <property type="entry name" value="FMN_FAD EXPORTER YEEO-RELATED"/>
    <property type="match status" value="1"/>
</dbReference>
<keyword evidence="1" id="KW-0813">Transport</keyword>
<dbReference type="GO" id="GO:0005886">
    <property type="term" value="C:plasma membrane"/>
    <property type="evidence" value="ECO:0007669"/>
    <property type="project" value="TreeGrafter"/>
</dbReference>
<reference evidence="3" key="1">
    <citation type="submission" date="2018-05" db="EMBL/GenBank/DDBJ databases">
        <authorList>
            <person name="Lanie J.A."/>
            <person name="Ng W.-L."/>
            <person name="Kazmierczak K.M."/>
            <person name="Andrzejewski T.M."/>
            <person name="Davidsen T.M."/>
            <person name="Wayne K.J."/>
            <person name="Tettelin H."/>
            <person name="Glass J.I."/>
            <person name="Rusch D."/>
            <person name="Podicherti R."/>
            <person name="Tsui H.-C.T."/>
            <person name="Winkler M.E."/>
        </authorList>
    </citation>
    <scope>NUCLEOTIDE SEQUENCE</scope>
</reference>
<keyword evidence="2" id="KW-1133">Transmembrane helix</keyword>
<dbReference type="GO" id="GO:0015297">
    <property type="term" value="F:antiporter activity"/>
    <property type="evidence" value="ECO:0007669"/>
    <property type="project" value="InterPro"/>
</dbReference>
<evidence type="ECO:0000313" key="3">
    <source>
        <dbReference type="EMBL" id="SVA89843.1"/>
    </source>
</evidence>
<dbReference type="GO" id="GO:0042910">
    <property type="term" value="F:xenobiotic transmembrane transporter activity"/>
    <property type="evidence" value="ECO:0007669"/>
    <property type="project" value="InterPro"/>
</dbReference>
<sequence>MLDLSEQRLNRTILTLAWPAILESLLQLTIYLTDSIMIGPLGSEAFAAVGQGSMLVLYITFPLWGIGTAAGAIVSRNIGRQDTVAAQDGAGQGLLLAIFSGIIFTVVGFLYGRDIVVLLGTPTKVVEPATNYLVTVLAFNIFYSVRMVGSSILRAVGDTKTPMIATGVMNLFNIGANYVLIYGIGPFPRLETTGVALASGLSFVISAAIVSWKLFHNPEGFRLLVGHLLAFRRRVMANIMRIAAPSFCEMILMRIGGFTYLWIIISLGTIPLAAHFMTLRVESLAFMPSFGLSMAIPPIVGQALGTGRNDIAQLAV</sequence>